<dbReference type="InterPro" id="IPR000182">
    <property type="entry name" value="GNAT_dom"/>
</dbReference>
<dbReference type="PANTHER" id="PTHR43792">
    <property type="entry name" value="GNAT FAMILY, PUTATIVE (AFU_ORTHOLOGUE AFUA_3G00765)-RELATED-RELATED"/>
    <property type="match status" value="1"/>
</dbReference>
<dbReference type="InterPro" id="IPR051531">
    <property type="entry name" value="N-acetyltransferase"/>
</dbReference>
<dbReference type="STRING" id="1678841.TBC1_111858"/>
<dbReference type="GO" id="GO:0016747">
    <property type="term" value="F:acyltransferase activity, transferring groups other than amino-acyl groups"/>
    <property type="evidence" value="ECO:0007669"/>
    <property type="project" value="InterPro"/>
</dbReference>
<evidence type="ECO:0000313" key="3">
    <source>
        <dbReference type="Proteomes" id="UP000053091"/>
    </source>
</evidence>
<sequence>MIETERLYIRPLPYAQLLKYSLADRSLEQELNVQALPAELNTELKEALETSILTNVAGAGSDYLYFTLWTIILKSRRVMVGDFCLMGRPDAAGTIEIGYGIHEEFRGNGYMAEAIAGLIGWAAGRPEIRAICASAEKDNLASQKVLTNNGFLLQAASGALLNWRLELKSVASGPIKTSGPDPAVSGEL</sequence>
<dbReference type="PANTHER" id="PTHR43792:SF13">
    <property type="entry name" value="ACETYLTRANSFERASE"/>
    <property type="match status" value="1"/>
</dbReference>
<keyword evidence="2" id="KW-0808">Transferase</keyword>
<organism evidence="2">
    <name type="scientific">Lentimicrobium saccharophilum</name>
    <dbReference type="NCBI Taxonomy" id="1678841"/>
    <lineage>
        <taxon>Bacteria</taxon>
        <taxon>Pseudomonadati</taxon>
        <taxon>Bacteroidota</taxon>
        <taxon>Bacteroidia</taxon>
        <taxon>Bacteroidales</taxon>
        <taxon>Lentimicrobiaceae</taxon>
        <taxon>Lentimicrobium</taxon>
    </lineage>
</organism>
<dbReference type="InterPro" id="IPR016181">
    <property type="entry name" value="Acyl_CoA_acyltransferase"/>
</dbReference>
<protein>
    <submittedName>
        <fullName evidence="2">Protein N-acetyltransferase, RimJ/RimL family</fullName>
    </submittedName>
</protein>
<dbReference type="OrthoDB" id="9788916at2"/>
<dbReference type="RefSeq" id="WP_082189543.1">
    <property type="nucleotide sequence ID" value="NZ_DF968182.1"/>
</dbReference>
<reference evidence="2" key="1">
    <citation type="journal article" date="2015" name="Genome Announc.">
        <title>Draft Genome Sequence of Bacteroidales Strain TBC1, a Novel Isolate from a Methanogenic Wastewater Treatment System.</title>
        <authorList>
            <person name="Tourlousse D.M."/>
            <person name="Matsuura N."/>
            <person name="Sun L."/>
            <person name="Toyonaga M."/>
            <person name="Kuroda K."/>
            <person name="Ohashi A."/>
            <person name="Cruz R."/>
            <person name="Yamaguchi T."/>
            <person name="Sekiguchi Y."/>
        </authorList>
    </citation>
    <scope>NUCLEOTIDE SEQUENCE [LARGE SCALE GENOMIC DNA]</scope>
    <source>
        <strain evidence="2">TBC1</strain>
    </source>
</reference>
<dbReference type="EMBL" id="DF968182">
    <property type="protein sequence ID" value="GAP43701.1"/>
    <property type="molecule type" value="Genomic_DNA"/>
</dbReference>
<dbReference type="Gene3D" id="3.40.630.30">
    <property type="match status" value="1"/>
</dbReference>
<feature type="domain" description="N-acetyltransferase" evidence="1">
    <location>
        <begin position="60"/>
        <end position="151"/>
    </location>
</feature>
<proteinExistence type="predicted"/>
<gene>
    <name evidence="2" type="ORF">TBC1_111858</name>
</gene>
<keyword evidence="3" id="KW-1185">Reference proteome</keyword>
<evidence type="ECO:0000259" key="1">
    <source>
        <dbReference type="Pfam" id="PF13302"/>
    </source>
</evidence>
<name>A0A0S7BS19_9BACT</name>
<dbReference type="AlphaFoldDB" id="A0A0S7BS19"/>
<accession>A0A0S7BS19</accession>
<dbReference type="Pfam" id="PF13302">
    <property type="entry name" value="Acetyltransf_3"/>
    <property type="match status" value="1"/>
</dbReference>
<dbReference type="SUPFAM" id="SSF55729">
    <property type="entry name" value="Acyl-CoA N-acyltransferases (Nat)"/>
    <property type="match status" value="1"/>
</dbReference>
<dbReference type="Proteomes" id="UP000053091">
    <property type="component" value="Unassembled WGS sequence"/>
</dbReference>
<evidence type="ECO:0000313" key="2">
    <source>
        <dbReference type="EMBL" id="GAP43701.1"/>
    </source>
</evidence>